<evidence type="ECO:0000313" key="5">
    <source>
        <dbReference type="Proteomes" id="UP001152888"/>
    </source>
</evidence>
<name>A0A9P0JXE6_ACAOB</name>
<dbReference type="AlphaFoldDB" id="A0A9P0JXE6"/>
<dbReference type="EMBL" id="CAKOFQ010006705">
    <property type="protein sequence ID" value="CAH1963142.1"/>
    <property type="molecule type" value="Genomic_DNA"/>
</dbReference>
<protein>
    <recommendedName>
        <fullName evidence="3">DUF4200 domain-containing protein</fullName>
    </recommendedName>
</protein>
<dbReference type="PANTHER" id="PTHR21683:SF2">
    <property type="entry name" value="COILED-COIL DOMAIN-CONTAINING PROTEIN 42 LIKE-2-LIKE"/>
    <property type="match status" value="1"/>
</dbReference>
<gene>
    <name evidence="4" type="ORF">ACAOBT_LOCUS5029</name>
</gene>
<dbReference type="InterPro" id="IPR051147">
    <property type="entry name" value="CFAP_domain-containing"/>
</dbReference>
<reference evidence="4" key="1">
    <citation type="submission" date="2022-03" db="EMBL/GenBank/DDBJ databases">
        <authorList>
            <person name="Sayadi A."/>
        </authorList>
    </citation>
    <scope>NUCLEOTIDE SEQUENCE</scope>
</reference>
<sequence length="347" mass="40887">MSWRQPAWDKICEFTTKPTYDLHDEYMVSKAITDEHPKIHNSGDDVKRDMQTRHCIALGKLTETEARLKAARQFMSKRRVNLDEQWGELTRQEEELRENFIAFSSFIKENDEKCARAKSKINEMLALTSTRATENIQLQKEVEVLQETKTRMDATIKKYYLYEKFLQKVMEAYPDVFKSLNEVIYRYDALMNARGQLETLNEYRLRELEIAKAQFGKLIEEKSFVIMGLNNQIANLQARYENANIKSLESEQLVIQIKNNAIQRMSEIDQVKTSIWNLCTHMAQGKRQPMKIKKDNIEEQIMYIKRTLTELAKVNQILKKQARLAKLKKKVGADSVKVLHQKQKRYH</sequence>
<dbReference type="GO" id="GO:0005856">
    <property type="term" value="C:cytoskeleton"/>
    <property type="evidence" value="ECO:0007669"/>
    <property type="project" value="UniProtKB-ARBA"/>
</dbReference>
<feature type="coiled-coil region" evidence="2">
    <location>
        <begin position="226"/>
        <end position="253"/>
    </location>
</feature>
<feature type="domain" description="DUF4200" evidence="3">
    <location>
        <begin position="62"/>
        <end position="171"/>
    </location>
</feature>
<evidence type="ECO:0000259" key="3">
    <source>
        <dbReference type="Pfam" id="PF13863"/>
    </source>
</evidence>
<proteinExistence type="predicted"/>
<keyword evidence="1 2" id="KW-0175">Coiled coil</keyword>
<dbReference type="InterPro" id="IPR025252">
    <property type="entry name" value="DUF4200"/>
</dbReference>
<comment type="caution">
    <text evidence="4">The sequence shown here is derived from an EMBL/GenBank/DDBJ whole genome shotgun (WGS) entry which is preliminary data.</text>
</comment>
<evidence type="ECO:0000256" key="1">
    <source>
        <dbReference type="ARBA" id="ARBA00023054"/>
    </source>
</evidence>
<dbReference type="Proteomes" id="UP001152888">
    <property type="component" value="Unassembled WGS sequence"/>
</dbReference>
<evidence type="ECO:0000256" key="2">
    <source>
        <dbReference type="SAM" id="Coils"/>
    </source>
</evidence>
<accession>A0A9P0JXE6</accession>
<organism evidence="4 5">
    <name type="scientific">Acanthoscelides obtectus</name>
    <name type="common">Bean weevil</name>
    <name type="synonym">Bruchus obtectus</name>
    <dbReference type="NCBI Taxonomy" id="200917"/>
    <lineage>
        <taxon>Eukaryota</taxon>
        <taxon>Metazoa</taxon>
        <taxon>Ecdysozoa</taxon>
        <taxon>Arthropoda</taxon>
        <taxon>Hexapoda</taxon>
        <taxon>Insecta</taxon>
        <taxon>Pterygota</taxon>
        <taxon>Neoptera</taxon>
        <taxon>Endopterygota</taxon>
        <taxon>Coleoptera</taxon>
        <taxon>Polyphaga</taxon>
        <taxon>Cucujiformia</taxon>
        <taxon>Chrysomeloidea</taxon>
        <taxon>Chrysomelidae</taxon>
        <taxon>Bruchinae</taxon>
        <taxon>Bruchini</taxon>
        <taxon>Acanthoscelides</taxon>
    </lineage>
</organism>
<dbReference type="OrthoDB" id="10264298at2759"/>
<dbReference type="PANTHER" id="PTHR21683">
    <property type="entry name" value="COILED-COIL DOMAIN-CONTAINING PROTEIN 42 LIKE-2-LIKE-RELATED"/>
    <property type="match status" value="1"/>
</dbReference>
<dbReference type="Pfam" id="PF13863">
    <property type="entry name" value="DUF4200"/>
    <property type="match status" value="1"/>
</dbReference>
<keyword evidence="5" id="KW-1185">Reference proteome</keyword>
<evidence type="ECO:0000313" key="4">
    <source>
        <dbReference type="EMBL" id="CAH1963142.1"/>
    </source>
</evidence>